<dbReference type="EMBL" id="QLYX01000012">
    <property type="protein sequence ID" value="RAY12611.1"/>
    <property type="molecule type" value="Genomic_DNA"/>
</dbReference>
<gene>
    <name evidence="1" type="ORF">DPM19_23720</name>
</gene>
<name>A0A365H0L6_9ACTN</name>
<reference evidence="1 2" key="1">
    <citation type="submission" date="2018-06" db="EMBL/GenBank/DDBJ databases">
        <title>Actinomadura craniellae sp. nov. isolated from marine sponge Craniella sp.</title>
        <authorList>
            <person name="Li L."/>
            <person name="Xu Q.H."/>
            <person name="Lin H.W."/>
            <person name="Lu Y.H."/>
        </authorList>
    </citation>
    <scope>NUCLEOTIDE SEQUENCE [LARGE SCALE GENOMIC DNA]</scope>
    <source>
        <strain evidence="1 2">LHW63021</strain>
    </source>
</reference>
<organism evidence="1 2">
    <name type="scientific">Actinomadura craniellae</name>
    <dbReference type="NCBI Taxonomy" id="2231787"/>
    <lineage>
        <taxon>Bacteria</taxon>
        <taxon>Bacillati</taxon>
        <taxon>Actinomycetota</taxon>
        <taxon>Actinomycetes</taxon>
        <taxon>Streptosporangiales</taxon>
        <taxon>Thermomonosporaceae</taxon>
        <taxon>Actinomadura</taxon>
    </lineage>
</organism>
<sequence>MDVPFADIADQLADLTTARLEETALVEGRWRRPVEMRLTTLVDFRAGTRFSIVETNGEQFEQLQTGGQVYHRLTQQEQRETGRIWRQVPVECPYCPHWERQWAGFIVALRTVARPVAHAVEAGNDRYTFLIRPRKSASDPMLAELYKHLRYHYTARVIYDVWLDAEGRLTGFRESWTMLRFGRWEGSLRSVVVDFREFGTPVEFSAPTPDEVLHDSA</sequence>
<proteinExistence type="predicted"/>
<protein>
    <submittedName>
        <fullName evidence="1">Uncharacterized protein</fullName>
    </submittedName>
</protein>
<evidence type="ECO:0000313" key="1">
    <source>
        <dbReference type="EMBL" id="RAY12611.1"/>
    </source>
</evidence>
<dbReference type="AlphaFoldDB" id="A0A365H0L6"/>
<comment type="caution">
    <text evidence="1">The sequence shown here is derived from an EMBL/GenBank/DDBJ whole genome shotgun (WGS) entry which is preliminary data.</text>
</comment>
<dbReference type="Proteomes" id="UP000251891">
    <property type="component" value="Unassembled WGS sequence"/>
</dbReference>
<evidence type="ECO:0000313" key="2">
    <source>
        <dbReference type="Proteomes" id="UP000251891"/>
    </source>
</evidence>
<accession>A0A365H0L6</accession>
<keyword evidence="2" id="KW-1185">Reference proteome</keyword>